<evidence type="ECO:0000256" key="8">
    <source>
        <dbReference type="RuleBase" id="RU003857"/>
    </source>
</evidence>
<dbReference type="PRINTS" id="PR01333">
    <property type="entry name" value="2POREKCHANEL"/>
</dbReference>
<evidence type="ECO:0000256" key="1">
    <source>
        <dbReference type="ARBA" id="ARBA00004141"/>
    </source>
</evidence>
<keyword evidence="12" id="KW-1185">Reference proteome</keyword>
<dbReference type="Gene3D" id="1.10.287.70">
    <property type="match status" value="1"/>
</dbReference>
<evidence type="ECO:0000256" key="3">
    <source>
        <dbReference type="ARBA" id="ARBA00022692"/>
    </source>
</evidence>
<evidence type="ECO:0000256" key="6">
    <source>
        <dbReference type="ARBA" id="ARBA00023136"/>
    </source>
</evidence>
<keyword evidence="5 8" id="KW-0406">Ion transport</keyword>
<dbReference type="GO" id="GO:0030322">
    <property type="term" value="P:stabilization of membrane potential"/>
    <property type="evidence" value="ECO:0007669"/>
    <property type="project" value="TreeGrafter"/>
</dbReference>
<keyword evidence="2 8" id="KW-0813">Transport</keyword>
<gene>
    <name evidence="11" type="ORF">PV327_001250</name>
</gene>
<proteinExistence type="inferred from homology"/>
<evidence type="ECO:0000256" key="4">
    <source>
        <dbReference type="ARBA" id="ARBA00022989"/>
    </source>
</evidence>
<feature type="domain" description="Potassium channel" evidence="10">
    <location>
        <begin position="191"/>
        <end position="250"/>
    </location>
</feature>
<reference evidence="11" key="1">
    <citation type="journal article" date="2023" name="bioRxiv">
        <title>Scaffold-level genome assemblies of two parasitoid biocontrol wasps reveal the parthenogenesis mechanism and an associated novel virus.</title>
        <authorList>
            <person name="Inwood S."/>
            <person name="Skelly J."/>
            <person name="Guhlin J."/>
            <person name="Harrop T."/>
            <person name="Goldson S."/>
            <person name="Dearden P."/>
        </authorList>
    </citation>
    <scope>NUCLEOTIDE SEQUENCE</scope>
    <source>
        <strain evidence="11">Lincoln</strain>
        <tissue evidence="11">Whole body</tissue>
    </source>
</reference>
<keyword evidence="3 8" id="KW-0812">Transmembrane</keyword>
<evidence type="ECO:0000313" key="12">
    <source>
        <dbReference type="Proteomes" id="UP001168972"/>
    </source>
</evidence>
<dbReference type="InterPro" id="IPR003280">
    <property type="entry name" value="2pore_dom_K_chnl"/>
</dbReference>
<dbReference type="GO" id="GO:0022841">
    <property type="term" value="F:potassium ion leak channel activity"/>
    <property type="evidence" value="ECO:0007669"/>
    <property type="project" value="TreeGrafter"/>
</dbReference>
<reference evidence="11" key="2">
    <citation type="submission" date="2023-03" db="EMBL/GenBank/DDBJ databases">
        <authorList>
            <person name="Inwood S.N."/>
            <person name="Skelly J.G."/>
            <person name="Guhlin J."/>
            <person name="Harrop T.W.R."/>
            <person name="Goldson S.G."/>
            <person name="Dearden P.K."/>
        </authorList>
    </citation>
    <scope>NUCLEOTIDE SEQUENCE</scope>
    <source>
        <strain evidence="11">Lincoln</strain>
        <tissue evidence="11">Whole body</tissue>
    </source>
</reference>
<keyword evidence="7 8" id="KW-0407">Ion channel</keyword>
<accession>A0AA39G9R9</accession>
<evidence type="ECO:0000259" key="10">
    <source>
        <dbReference type="Pfam" id="PF07885"/>
    </source>
</evidence>
<comment type="subcellular location">
    <subcellularLocation>
        <location evidence="1">Membrane</location>
        <topology evidence="1">Multi-pass membrane protein</topology>
    </subcellularLocation>
</comment>
<dbReference type="GO" id="GO:0005886">
    <property type="term" value="C:plasma membrane"/>
    <property type="evidence" value="ECO:0007669"/>
    <property type="project" value="TreeGrafter"/>
</dbReference>
<feature type="transmembrane region" description="Helical" evidence="9">
    <location>
        <begin position="406"/>
        <end position="427"/>
    </location>
</feature>
<dbReference type="SUPFAM" id="SSF81324">
    <property type="entry name" value="Voltage-gated potassium channels"/>
    <property type="match status" value="2"/>
</dbReference>
<dbReference type="GO" id="GO:0015271">
    <property type="term" value="F:outward rectifier potassium channel activity"/>
    <property type="evidence" value="ECO:0007669"/>
    <property type="project" value="TreeGrafter"/>
</dbReference>
<evidence type="ECO:0000256" key="2">
    <source>
        <dbReference type="ARBA" id="ARBA00022448"/>
    </source>
</evidence>
<feature type="domain" description="Potassium channel" evidence="10">
    <location>
        <begin position="355"/>
        <end position="427"/>
    </location>
</feature>
<keyword evidence="4 9" id="KW-1133">Transmembrane helix</keyword>
<dbReference type="AlphaFoldDB" id="A0AA39G9R9"/>
<dbReference type="PANTHER" id="PTHR11003:SF335">
    <property type="entry name" value="POTASSIUM CHANNEL DOMAIN-CONTAINING PROTEIN"/>
    <property type="match status" value="1"/>
</dbReference>
<organism evidence="11 12">
    <name type="scientific">Microctonus hyperodae</name>
    <name type="common">Parasitoid wasp</name>
    <dbReference type="NCBI Taxonomy" id="165561"/>
    <lineage>
        <taxon>Eukaryota</taxon>
        <taxon>Metazoa</taxon>
        <taxon>Ecdysozoa</taxon>
        <taxon>Arthropoda</taxon>
        <taxon>Hexapoda</taxon>
        <taxon>Insecta</taxon>
        <taxon>Pterygota</taxon>
        <taxon>Neoptera</taxon>
        <taxon>Endopterygota</taxon>
        <taxon>Hymenoptera</taxon>
        <taxon>Apocrita</taxon>
        <taxon>Ichneumonoidea</taxon>
        <taxon>Braconidae</taxon>
        <taxon>Euphorinae</taxon>
        <taxon>Microctonus</taxon>
    </lineage>
</organism>
<evidence type="ECO:0000256" key="9">
    <source>
        <dbReference type="SAM" id="Phobius"/>
    </source>
</evidence>
<feature type="transmembrane region" description="Helical" evidence="9">
    <location>
        <begin position="345"/>
        <end position="367"/>
    </location>
</feature>
<name>A0AA39G9R9_MICHY</name>
<dbReference type="Pfam" id="PF07885">
    <property type="entry name" value="Ion_trans_2"/>
    <property type="match status" value="2"/>
</dbReference>
<feature type="transmembrane region" description="Helical" evidence="9">
    <location>
        <begin position="228"/>
        <end position="246"/>
    </location>
</feature>
<dbReference type="PANTHER" id="PTHR11003">
    <property type="entry name" value="POTASSIUM CHANNEL, SUBFAMILY K"/>
    <property type="match status" value="1"/>
</dbReference>
<comment type="caution">
    <text evidence="11">The sequence shown here is derived from an EMBL/GenBank/DDBJ whole genome shotgun (WGS) entry which is preliminary data.</text>
</comment>
<evidence type="ECO:0000256" key="5">
    <source>
        <dbReference type="ARBA" id="ARBA00023065"/>
    </source>
</evidence>
<dbReference type="EMBL" id="JAQQBR010000001">
    <property type="protein sequence ID" value="KAK0183184.1"/>
    <property type="molecule type" value="Genomic_DNA"/>
</dbReference>
<feature type="transmembrane region" description="Helical" evidence="9">
    <location>
        <begin position="373"/>
        <end position="394"/>
    </location>
</feature>
<dbReference type="Proteomes" id="UP001168972">
    <property type="component" value="Unassembled WGS sequence"/>
</dbReference>
<protein>
    <recommendedName>
        <fullName evidence="10">Potassium channel domain-containing protein</fullName>
    </recommendedName>
</protein>
<dbReference type="InterPro" id="IPR013099">
    <property type="entry name" value="K_chnl_dom"/>
</dbReference>
<feature type="transmembrane region" description="Helical" evidence="9">
    <location>
        <begin position="194"/>
        <end position="216"/>
    </location>
</feature>
<evidence type="ECO:0000256" key="7">
    <source>
        <dbReference type="ARBA" id="ARBA00023303"/>
    </source>
</evidence>
<sequence>MSNSTNNRKTSTRPKIKLPVPGQYGHYPQTPIGYMGTPYGPTPIPITPGSGQPNPLYVNRASEFVFAQFKGIKDFGKSGMSMGESSAFWLYEKVSSWSKRWFTHIFLFVVVLLYSIAGAWIFVYLEGMHEERVLLDIRKDRNETIREIRKYCENEDLLNQTDRWRGKVANQLIQYEIKLKEHYKHGLMTESEKVWTFWNAMFYCGTIYTTIGYGHISPSTTTGRAATIIYAIFGIPLFLIILADFGKLFTRGIKFLWAFVRRVYYTGSCRRVRRTAPVQEVMKGVQLVYDFATFRRPSQMNPEDLEEMKRQQTQTVLNLDANIPSSQPDTPGTPALSNFVIDDEFNLPISVAITILIAYIFVGATVYNIWEPWGFFESFYFVFISMSTIGFGDYVPKHPIYMMCSIVYLVFGLALTSMCINVVQVMLSDSFKHATQKIGATIGFDVPEYDGSIEPAPLPPVEHAEVHATIIEEDEDLHKENAPYAKAEDIEL</sequence>
<feature type="transmembrane region" description="Helical" evidence="9">
    <location>
        <begin position="101"/>
        <end position="125"/>
    </location>
</feature>
<evidence type="ECO:0000313" key="11">
    <source>
        <dbReference type="EMBL" id="KAK0183184.1"/>
    </source>
</evidence>
<keyword evidence="6 9" id="KW-0472">Membrane</keyword>
<comment type="similarity">
    <text evidence="8">Belongs to the two pore domain potassium channel (TC 1.A.1.8) family.</text>
</comment>